<feature type="transmembrane region" description="Helical" evidence="14">
    <location>
        <begin position="230"/>
        <end position="254"/>
    </location>
</feature>
<keyword evidence="10" id="KW-0460">Magnesium</keyword>
<dbReference type="GO" id="GO:0046872">
    <property type="term" value="F:metal ion binding"/>
    <property type="evidence" value="ECO:0007669"/>
    <property type="project" value="UniProtKB-KW"/>
</dbReference>
<feature type="transmembrane region" description="Helical" evidence="14">
    <location>
        <begin position="260"/>
        <end position="283"/>
    </location>
</feature>
<evidence type="ECO:0000256" key="12">
    <source>
        <dbReference type="ARBA" id="ARBA00023136"/>
    </source>
</evidence>
<dbReference type="EMBL" id="JAHCVJ010000001">
    <property type="protein sequence ID" value="MBT0663429.1"/>
    <property type="molecule type" value="Genomic_DNA"/>
</dbReference>
<dbReference type="Proteomes" id="UP000811899">
    <property type="component" value="Unassembled WGS sequence"/>
</dbReference>
<evidence type="ECO:0000259" key="15">
    <source>
        <dbReference type="Pfam" id="PF02516"/>
    </source>
</evidence>
<dbReference type="InterPro" id="IPR048307">
    <property type="entry name" value="STT3_N"/>
</dbReference>
<evidence type="ECO:0000256" key="6">
    <source>
        <dbReference type="ARBA" id="ARBA00022676"/>
    </source>
</evidence>
<dbReference type="InterPro" id="IPR041154">
    <property type="entry name" value="AglB_P1"/>
</dbReference>
<feature type="transmembrane region" description="Helical" evidence="14">
    <location>
        <begin position="12"/>
        <end position="33"/>
    </location>
</feature>
<feature type="transmembrane region" description="Helical" evidence="14">
    <location>
        <begin position="113"/>
        <end position="130"/>
    </location>
</feature>
<feature type="domain" description="Oligosaccharyl transferase STT3 N-terminal" evidence="15">
    <location>
        <begin position="32"/>
        <end position="290"/>
    </location>
</feature>
<dbReference type="Pfam" id="PF02516">
    <property type="entry name" value="STT3"/>
    <property type="match status" value="1"/>
</dbReference>
<evidence type="ECO:0008006" key="19">
    <source>
        <dbReference type="Google" id="ProtNLM"/>
    </source>
</evidence>
<dbReference type="GO" id="GO:0004576">
    <property type="term" value="F:oligosaccharyl transferase activity"/>
    <property type="evidence" value="ECO:0007669"/>
    <property type="project" value="InterPro"/>
</dbReference>
<evidence type="ECO:0000256" key="4">
    <source>
        <dbReference type="ARBA" id="ARBA00004922"/>
    </source>
</evidence>
<keyword evidence="18" id="KW-1185">Reference proteome</keyword>
<sequence>MLPKRGGLDSSWLCLTAIAIIGLAFRAASYGNFLNPNGGFWFDGPDPYDHLRRIFLGVKSFPTIPSFDSYAAYPKGLGQIWSPLYDYLLSAIALLFGGSDAVIQTVGFLANPVYTVATLILTFLVSARLLNSKISGLAAAFTVAVFPGHIAYTHAAKLDHHVWEPLAILTLVSFSFLGRKETFEGRKAALASLAFPLTILMWRGATLFWGILFLYLLLRGRMEYARGRTSYLYESIVACFGGAVWVSLVCLFNTWGSSGFSYGIVSWFHVCVLVQFALVLTILGTAGSVSALAKRLAGIALLVGVAMLFPPVRTLGYEILSGLSFIGGSDSWLDSIGEQQSLFRWGVAGFFRFVTLLWVALPVAVILAFREWRQGGTRDMNLLALMVWGTGMLPLLRLRYSVVLSIPVALGTAYLFGKIWHRWPQIRHRVAACGGILLCLAPAGQDYRSFLTFASPPVVVTGEYGKGGVFEWLKNNTPVTSYYDCPLTVPEYGILASWGLGSKLYYLAHRPSVATAFGWEAHGIYEISGFLTTGNPAIAYDIATRNRARYILIRDEDYNFEFGIAKDGVKKGKLPPGTVSVPDPDGSVYQRLKYFDGSAISSKVRFLPALGNYRLVHESSEQFDTPVMPVSHYKVFEVVPGAMAKGVCLPGDPVTLTLSLRTSTGRTVPFSDRTEADAAGRFSFRVPYATGTRQGDTVPLGKYAVSCGRQSSYSFAVSEEMIVRGGTVSLAK</sequence>
<dbReference type="AlphaFoldDB" id="A0AAW4L5X0"/>
<evidence type="ECO:0000256" key="13">
    <source>
        <dbReference type="ARBA" id="ARBA00023211"/>
    </source>
</evidence>
<evidence type="ECO:0000256" key="11">
    <source>
        <dbReference type="ARBA" id="ARBA00022989"/>
    </source>
</evidence>
<keyword evidence="9" id="KW-0479">Metal-binding</keyword>
<dbReference type="RefSeq" id="WP_214170167.1">
    <property type="nucleotide sequence ID" value="NZ_JAHCVJ010000001.1"/>
</dbReference>
<dbReference type="GO" id="GO:0016020">
    <property type="term" value="C:membrane"/>
    <property type="evidence" value="ECO:0007669"/>
    <property type="project" value="InterPro"/>
</dbReference>
<feature type="transmembrane region" description="Helical" evidence="14">
    <location>
        <begin position="136"/>
        <end position="155"/>
    </location>
</feature>
<dbReference type="Gene3D" id="3.40.50.12610">
    <property type="match status" value="1"/>
</dbReference>
<gene>
    <name evidence="17" type="ORF">KI809_03860</name>
</gene>
<evidence type="ECO:0000256" key="3">
    <source>
        <dbReference type="ARBA" id="ARBA00004127"/>
    </source>
</evidence>
<accession>A0AAW4L5X0</accession>
<feature type="transmembrane region" description="Helical" evidence="14">
    <location>
        <begin position="402"/>
        <end position="420"/>
    </location>
</feature>
<evidence type="ECO:0000256" key="8">
    <source>
        <dbReference type="ARBA" id="ARBA00022692"/>
    </source>
</evidence>
<comment type="subcellular location">
    <subcellularLocation>
        <location evidence="3">Endomembrane system</location>
        <topology evidence="3">Multi-pass membrane protein</topology>
    </subcellularLocation>
</comment>
<dbReference type="Gene3D" id="2.60.40.3390">
    <property type="match status" value="1"/>
</dbReference>
<protein>
    <recommendedName>
        <fullName evidence="19">Archaeal glycosylation protein B peripheral domain-containing protein</fullName>
    </recommendedName>
</protein>
<evidence type="ECO:0000256" key="14">
    <source>
        <dbReference type="SAM" id="Phobius"/>
    </source>
</evidence>
<organism evidence="17 18">
    <name type="scientific">Geoanaerobacter pelophilus</name>
    <dbReference type="NCBI Taxonomy" id="60036"/>
    <lineage>
        <taxon>Bacteria</taxon>
        <taxon>Pseudomonadati</taxon>
        <taxon>Thermodesulfobacteriota</taxon>
        <taxon>Desulfuromonadia</taxon>
        <taxon>Geobacterales</taxon>
        <taxon>Geobacteraceae</taxon>
        <taxon>Geoanaerobacter</taxon>
    </lineage>
</organism>
<keyword evidence="6" id="KW-0328">Glycosyltransferase</keyword>
<comment type="pathway">
    <text evidence="4">Protein modification; protein glycosylation.</text>
</comment>
<keyword evidence="12 14" id="KW-0472">Membrane</keyword>
<evidence type="ECO:0000259" key="16">
    <source>
        <dbReference type="Pfam" id="PF18079"/>
    </source>
</evidence>
<feature type="transmembrane region" description="Helical" evidence="14">
    <location>
        <begin position="199"/>
        <end position="218"/>
    </location>
</feature>
<evidence type="ECO:0000313" key="18">
    <source>
        <dbReference type="Proteomes" id="UP000811899"/>
    </source>
</evidence>
<comment type="similarity">
    <text evidence="5">Belongs to the STT3 family.</text>
</comment>
<evidence type="ECO:0000256" key="2">
    <source>
        <dbReference type="ARBA" id="ARBA00001946"/>
    </source>
</evidence>
<feature type="transmembrane region" description="Helical" evidence="14">
    <location>
        <begin position="342"/>
        <end position="368"/>
    </location>
</feature>
<feature type="transmembrane region" description="Helical" evidence="14">
    <location>
        <begin position="295"/>
        <end position="312"/>
    </location>
</feature>
<evidence type="ECO:0000256" key="7">
    <source>
        <dbReference type="ARBA" id="ARBA00022679"/>
    </source>
</evidence>
<dbReference type="GO" id="GO:0012505">
    <property type="term" value="C:endomembrane system"/>
    <property type="evidence" value="ECO:0007669"/>
    <property type="project" value="UniProtKB-SubCell"/>
</dbReference>
<keyword evidence="11 14" id="KW-1133">Transmembrane helix</keyword>
<comment type="cofactor">
    <cofactor evidence="1">
        <name>Mn(2+)</name>
        <dbReference type="ChEBI" id="CHEBI:29035"/>
    </cofactor>
</comment>
<reference evidence="17 18" key="1">
    <citation type="submission" date="2021-05" db="EMBL/GenBank/DDBJ databases">
        <title>The draft genome of Geobacter pelophilus DSM 12255.</title>
        <authorList>
            <person name="Xu Z."/>
            <person name="Masuda Y."/>
            <person name="Itoh H."/>
            <person name="Senoo K."/>
        </authorList>
    </citation>
    <scope>NUCLEOTIDE SEQUENCE [LARGE SCALE GENOMIC DNA]</scope>
    <source>
        <strain evidence="17 18">DSM 12255</strain>
    </source>
</reference>
<dbReference type="Pfam" id="PF18079">
    <property type="entry name" value="AglB_L1"/>
    <property type="match status" value="1"/>
</dbReference>
<proteinExistence type="inferred from homology"/>
<keyword evidence="13" id="KW-0464">Manganese</keyword>
<comment type="cofactor">
    <cofactor evidence="2">
        <name>Mg(2+)</name>
        <dbReference type="ChEBI" id="CHEBI:18420"/>
    </cofactor>
</comment>
<name>A0AAW4L5X0_9BACT</name>
<feature type="domain" description="Archaeal glycosylation protein B peripheral" evidence="16">
    <location>
        <begin position="641"/>
        <end position="728"/>
    </location>
</feature>
<evidence type="ECO:0000256" key="1">
    <source>
        <dbReference type="ARBA" id="ARBA00001936"/>
    </source>
</evidence>
<keyword evidence="7" id="KW-0808">Transferase</keyword>
<evidence type="ECO:0000313" key="17">
    <source>
        <dbReference type="EMBL" id="MBT0663429.1"/>
    </source>
</evidence>
<keyword evidence="8 14" id="KW-0812">Transmembrane</keyword>
<dbReference type="PANTHER" id="PTHR13872:SF1">
    <property type="entry name" value="DOLICHYL-DIPHOSPHOOLIGOSACCHARIDE--PROTEIN GLYCOSYLTRANSFERASE SUBUNIT STT3B"/>
    <property type="match status" value="1"/>
</dbReference>
<evidence type="ECO:0000256" key="9">
    <source>
        <dbReference type="ARBA" id="ARBA00022723"/>
    </source>
</evidence>
<dbReference type="InterPro" id="IPR003674">
    <property type="entry name" value="Oligo_trans_STT3"/>
</dbReference>
<evidence type="ECO:0000256" key="5">
    <source>
        <dbReference type="ARBA" id="ARBA00010810"/>
    </source>
</evidence>
<evidence type="ECO:0000256" key="10">
    <source>
        <dbReference type="ARBA" id="ARBA00022842"/>
    </source>
</evidence>
<comment type="caution">
    <text evidence="17">The sequence shown here is derived from an EMBL/GenBank/DDBJ whole genome shotgun (WGS) entry which is preliminary data.</text>
</comment>
<dbReference type="PANTHER" id="PTHR13872">
    <property type="entry name" value="DOLICHYL-DIPHOSPHOOLIGOSACCHARIDE--PROTEIN GLYCOSYLTRANSFERASE SUBUNIT"/>
    <property type="match status" value="1"/>
</dbReference>